<dbReference type="PANTHER" id="PTHR42924:SF3">
    <property type="entry name" value="POLYMERASE_HISTIDINOL PHOSPHATASE N-TERMINAL DOMAIN-CONTAINING PROTEIN"/>
    <property type="match status" value="1"/>
</dbReference>
<organism evidence="1 2">
    <name type="scientific">Dethiosulfovibrio marinus</name>
    <dbReference type="NCBI Taxonomy" id="133532"/>
    <lineage>
        <taxon>Bacteria</taxon>
        <taxon>Thermotogati</taxon>
        <taxon>Synergistota</taxon>
        <taxon>Synergistia</taxon>
        <taxon>Synergistales</taxon>
        <taxon>Dethiosulfovibrionaceae</taxon>
        <taxon>Dethiosulfovibrio</taxon>
    </lineage>
</organism>
<gene>
    <name evidence="1" type="ORF">L2W38_06085</name>
</gene>
<keyword evidence="2" id="KW-1185">Reference proteome</keyword>
<dbReference type="EMBL" id="JAKGUD010000004">
    <property type="protein sequence ID" value="MCF4142378.1"/>
    <property type="molecule type" value="Genomic_DNA"/>
</dbReference>
<comment type="caution">
    <text evidence="1">The sequence shown here is derived from an EMBL/GenBank/DDBJ whole genome shotgun (WGS) entry which is preliminary data.</text>
</comment>
<dbReference type="RefSeq" id="WP_236099105.1">
    <property type="nucleotide sequence ID" value="NZ_JAKGUD010000004.1"/>
</dbReference>
<dbReference type="InterPro" id="IPR016195">
    <property type="entry name" value="Pol/histidinol_Pase-like"/>
</dbReference>
<dbReference type="SUPFAM" id="SSF52540">
    <property type="entry name" value="P-loop containing nucleoside triphosphate hydrolases"/>
    <property type="match status" value="1"/>
</dbReference>
<dbReference type="SUPFAM" id="SSF89550">
    <property type="entry name" value="PHP domain-like"/>
    <property type="match status" value="1"/>
</dbReference>
<proteinExistence type="predicted"/>
<dbReference type="Proteomes" id="UP001200430">
    <property type="component" value="Unassembled WGS sequence"/>
</dbReference>
<evidence type="ECO:0000313" key="2">
    <source>
        <dbReference type="Proteomes" id="UP001200430"/>
    </source>
</evidence>
<evidence type="ECO:0000313" key="1">
    <source>
        <dbReference type="EMBL" id="MCF4142378.1"/>
    </source>
</evidence>
<dbReference type="InterPro" id="IPR027417">
    <property type="entry name" value="P-loop_NTPase"/>
</dbReference>
<dbReference type="Gene3D" id="3.20.20.140">
    <property type="entry name" value="Metal-dependent hydrolases"/>
    <property type="match status" value="1"/>
</dbReference>
<protein>
    <recommendedName>
        <fullName evidence="3">ABC transporter</fullName>
    </recommendedName>
</protein>
<dbReference type="NCBIfam" id="NF045780">
    <property type="entry name" value="TrlF_fam_ATP"/>
    <property type="match status" value="1"/>
</dbReference>
<reference evidence="1 2" key="1">
    <citation type="submission" date="2022-01" db="EMBL/GenBank/DDBJ databases">
        <title>Dethiosulfovibrio faecalis sp. nov., a novel proteolytic, non-sulfur-reducing bacterium isolated from a marine aquaculture solid waste bioreactor.</title>
        <authorList>
            <person name="Grabowski S."/>
            <person name="Apolinario E."/>
            <person name="Schneider N."/>
            <person name="Marshall C.W."/>
            <person name="Sowers K.R."/>
        </authorList>
    </citation>
    <scope>NUCLEOTIDE SEQUENCE [LARGE SCALE GENOMIC DNA]</scope>
    <source>
        <strain evidence="1 2">DSM 12537</strain>
    </source>
</reference>
<name>A0ABS9EMG9_9BACT</name>
<dbReference type="InterPro" id="IPR054787">
    <property type="entry name" value="TrlF_ATPase"/>
</dbReference>
<dbReference type="InterPro" id="IPR052018">
    <property type="entry name" value="PHP_domain"/>
</dbReference>
<accession>A0ABS9EMG9</accession>
<dbReference type="PANTHER" id="PTHR42924">
    <property type="entry name" value="EXONUCLEASE"/>
    <property type="match status" value="1"/>
</dbReference>
<evidence type="ECO:0008006" key="3">
    <source>
        <dbReference type="Google" id="ProtNLM"/>
    </source>
</evidence>
<dbReference type="Gene3D" id="3.40.50.300">
    <property type="entry name" value="P-loop containing nucleotide triphosphate hydrolases"/>
    <property type="match status" value="2"/>
</dbReference>
<sequence>MNIGWNWTGAKWWKFDFHSHTPESDDYGKGHNQAQFKQISHKDWLLNYMRQGIDCVAVTDHNSGAWIDPLKQALQELASENHADYRPLYLFPSVEITVQGNIHILAIFGPNKTTSDIDSLLGAVRYRATKGKSDGCSECSAVEVIDEIARSGGLAIPAHVDQTNGLFKVCTGNTLEQVLDNKCVFAMEVTNLAQAKPQLYINKNLNWAEVLGTDSHHPSGTDGQRYPGSHFTWVKMSEPSYDGLRLALIDGSLSLKRSDSFTSDPNTHGQLTIESIVVDDAKYLGRGESFSCQLNPWLNTIIGGRGTGKSTSLEFLRITLKRKGEIPKSLEKEFTKYSQTSSNRQDEGLLKDITKITVGFRKDGGRFRITWSNADDRHTIEEETAPGTWRTSEGDIAQRFPVRIYSQKQIFELAKHPHALLQVIDDAPAVNHRDWQLEWEELFSKYLSIRAQEREVQAGLQEESVIKGQLEDVKRKLEVFEKAGHADVLKTYQLRQNQSKTIDSWEKTWEGSAEKVRDISGSLLPPELDSQHFDVGNADDKELIDTAAGVRSTFEKLQSEMNSIAQRIDDAKSVWNQVRPDLEISKKITTANREYTDLLGQLSAAGAGDPSAYGVLVKQRQDLEEKFKGFNKKRETLSQHQKDAEVCLGKLREHRAKITKLREDFLKDTLAGNSYVQINVIPFGNKITVEEEFRNLIDRGNGGFDRDIGVVDGDEGLLATLTQNSSKNMEEKIVKLKKILIELYHDKPEAVAKAKDRRFVTHIQALPPEQIDRILCWYPEDSLNVTYSLKNSESFKPVEQGSPGQKTAALLAFILSYGNEPLVLDQPEDDLDNHLIYDLIVTQLREIKQKRQVLVVTHNANIVVNGDAENVVALDVRSGQTRIVTQGALQDLSVRKEICRIMEGGKTALTERYRRIMAGDIKG</sequence>